<dbReference type="Proteomes" id="UP000199024">
    <property type="component" value="Unassembled WGS sequence"/>
</dbReference>
<dbReference type="OrthoDB" id="129332at2"/>
<comment type="similarity">
    <text evidence="1">Belongs to the bactofilin family.</text>
</comment>
<dbReference type="EMBL" id="FOZL01000002">
    <property type="protein sequence ID" value="SFS21655.1"/>
    <property type="molecule type" value="Genomic_DNA"/>
</dbReference>
<accession>A0A1I6N119</accession>
<dbReference type="RefSeq" id="WP_089843692.1">
    <property type="nucleotide sequence ID" value="NZ_FOZL01000002.1"/>
</dbReference>
<dbReference type="InterPro" id="IPR007607">
    <property type="entry name" value="BacA/B"/>
</dbReference>
<dbReference type="Pfam" id="PF04519">
    <property type="entry name" value="Bactofilin"/>
    <property type="match status" value="1"/>
</dbReference>
<dbReference type="STRING" id="474950.SAMN05421771_4281"/>
<sequence length="120" mass="12830">MKPAEGSTVIGKSVIIRGDISGSEDLFMDGEIEGTITLTESRLTIGPNARVRADVNVQDVIVFGRVEGNVKASGRLELRQSASVVGDIQAGRLSIEESASLRGRVELTEPVQRPATLNIR</sequence>
<protein>
    <submittedName>
        <fullName evidence="2">Protein CcmA, bactofilin family</fullName>
    </submittedName>
</protein>
<evidence type="ECO:0000313" key="2">
    <source>
        <dbReference type="EMBL" id="SFS21655.1"/>
    </source>
</evidence>
<name>A0A1I6N119_9BACT</name>
<organism evidence="2 3">
    <name type="scientific">Granulicella pectinivorans</name>
    <dbReference type="NCBI Taxonomy" id="474950"/>
    <lineage>
        <taxon>Bacteria</taxon>
        <taxon>Pseudomonadati</taxon>
        <taxon>Acidobacteriota</taxon>
        <taxon>Terriglobia</taxon>
        <taxon>Terriglobales</taxon>
        <taxon>Acidobacteriaceae</taxon>
        <taxon>Granulicella</taxon>
    </lineage>
</organism>
<reference evidence="2 3" key="1">
    <citation type="submission" date="2016-10" db="EMBL/GenBank/DDBJ databases">
        <authorList>
            <person name="de Groot N.N."/>
        </authorList>
    </citation>
    <scope>NUCLEOTIDE SEQUENCE [LARGE SCALE GENOMIC DNA]</scope>
    <source>
        <strain evidence="2 3">DSM 21001</strain>
    </source>
</reference>
<dbReference type="PANTHER" id="PTHR35024:SF4">
    <property type="entry name" value="POLYMER-FORMING CYTOSKELETAL PROTEIN"/>
    <property type="match status" value="1"/>
</dbReference>
<evidence type="ECO:0000256" key="1">
    <source>
        <dbReference type="ARBA" id="ARBA00044755"/>
    </source>
</evidence>
<proteinExistence type="inferred from homology"/>
<evidence type="ECO:0000313" key="3">
    <source>
        <dbReference type="Proteomes" id="UP000199024"/>
    </source>
</evidence>
<dbReference type="PANTHER" id="PTHR35024">
    <property type="entry name" value="HYPOTHETICAL CYTOSOLIC PROTEIN"/>
    <property type="match status" value="1"/>
</dbReference>
<gene>
    <name evidence="2" type="ORF">SAMN05421771_4281</name>
</gene>
<dbReference type="AlphaFoldDB" id="A0A1I6N119"/>
<keyword evidence="3" id="KW-1185">Reference proteome</keyword>